<dbReference type="SUPFAM" id="SSF57567">
    <property type="entry name" value="Serine protease inhibitors"/>
    <property type="match status" value="1"/>
</dbReference>
<sequence>FDGEFFQLPSICNHVLASDCKGSYENFNIQMRRKLVNNVPTISKIVMKLEGNVIEIDDKYRNQTCGLCGDFNRSPLYDEFMENDEQITVDNFAETYKVDGPTEYCEEPEIQPLKDCADKQIFEDIFAFSAFSDCAPRLDVVGFSEACMADMCYCANNDSSCLCKTISEFSRQCVHAGGMPQQWRSENFCRNCPYNMEFLECSSACPDTCSNPEASQTCDSHCIDSCTCPPGTVYDDISKSGCVKVKECPCAHNGRVYSSGESVCDGGQWTCTEKDCPVTCSVEGGAHINTFDGKVYTFHGDCSYVLTTVLNHTHTRAASNYYFHRQVIVHSVTLSLYSQSVVSYTHTHTHTHTYTHTHIQPTVCRSGPFTTCYVLF</sequence>
<dbReference type="InterPro" id="IPR002919">
    <property type="entry name" value="TIL_dom"/>
</dbReference>
<dbReference type="FunFam" id="2.10.25.10:FF:000153">
    <property type="entry name" value="MUC5B isoform 1"/>
    <property type="match status" value="1"/>
</dbReference>
<keyword evidence="2" id="KW-0964">Secreted</keyword>
<feature type="domain" description="VWFD" evidence="6">
    <location>
        <begin position="278"/>
        <end position="376"/>
    </location>
</feature>
<dbReference type="PANTHER" id="PTHR11339:SF408">
    <property type="entry name" value="MUCIN-5B"/>
    <property type="match status" value="1"/>
</dbReference>
<dbReference type="CDD" id="cd19941">
    <property type="entry name" value="TIL"/>
    <property type="match status" value="1"/>
</dbReference>
<dbReference type="SMART" id="SM00832">
    <property type="entry name" value="C8"/>
    <property type="match status" value="1"/>
</dbReference>
<reference evidence="7" key="3">
    <citation type="submission" date="2025-09" db="UniProtKB">
        <authorList>
            <consortium name="Ensembl"/>
        </authorList>
    </citation>
    <scope>IDENTIFICATION</scope>
</reference>
<evidence type="ECO:0000256" key="4">
    <source>
        <dbReference type="ARBA" id="ARBA00023157"/>
    </source>
</evidence>
<evidence type="ECO:0000256" key="1">
    <source>
        <dbReference type="ARBA" id="ARBA00004613"/>
    </source>
</evidence>
<reference evidence="7" key="1">
    <citation type="submission" date="2019-06" db="EMBL/GenBank/DDBJ databases">
        <authorList>
            <consortium name="Wellcome Sanger Institute Data Sharing"/>
        </authorList>
    </citation>
    <scope>NUCLEOTIDE SEQUENCE [LARGE SCALE GENOMIC DNA]</scope>
</reference>
<dbReference type="InterPro" id="IPR014853">
    <property type="entry name" value="VWF/SSPO/ZAN-like_Cys-rich_dom"/>
</dbReference>
<proteinExistence type="predicted"/>
<evidence type="ECO:0000256" key="5">
    <source>
        <dbReference type="ARBA" id="ARBA00023180"/>
    </source>
</evidence>
<keyword evidence="5" id="KW-0325">Glycoprotein</keyword>
<keyword evidence="3" id="KW-0677">Repeat</keyword>
<dbReference type="AlphaFoldDB" id="A0A667WPB7"/>
<dbReference type="InterPro" id="IPR050780">
    <property type="entry name" value="Mucin_vWF_Thrombospondin_sf"/>
</dbReference>
<dbReference type="Pfam" id="PF00094">
    <property type="entry name" value="VWD"/>
    <property type="match status" value="2"/>
</dbReference>
<dbReference type="Ensembl" id="ENSMMDT00005003954.1">
    <property type="protein sequence ID" value="ENSMMDP00005003857.1"/>
    <property type="gene ID" value="ENSMMDG00005002136.1"/>
</dbReference>
<evidence type="ECO:0000259" key="6">
    <source>
        <dbReference type="PROSITE" id="PS51233"/>
    </source>
</evidence>
<dbReference type="Proteomes" id="UP000472263">
    <property type="component" value="Chromosome 3"/>
</dbReference>
<keyword evidence="4" id="KW-1015">Disulfide bond</keyword>
<dbReference type="GO" id="GO:0031012">
    <property type="term" value="C:extracellular matrix"/>
    <property type="evidence" value="ECO:0007669"/>
    <property type="project" value="TreeGrafter"/>
</dbReference>
<dbReference type="GO" id="GO:0005615">
    <property type="term" value="C:extracellular space"/>
    <property type="evidence" value="ECO:0007669"/>
    <property type="project" value="TreeGrafter"/>
</dbReference>
<dbReference type="InterPro" id="IPR001007">
    <property type="entry name" value="VWF_dom"/>
</dbReference>
<dbReference type="GeneTree" id="ENSGT00940000162219"/>
<accession>A0A667WPB7</accession>
<keyword evidence="8" id="KW-1185">Reference proteome</keyword>
<comment type="subcellular location">
    <subcellularLocation>
        <location evidence="1">Secreted</location>
    </subcellularLocation>
</comment>
<dbReference type="Pfam" id="PF01826">
    <property type="entry name" value="TIL"/>
    <property type="match status" value="1"/>
</dbReference>
<dbReference type="InterPro" id="IPR036084">
    <property type="entry name" value="Ser_inhib-like_sf"/>
</dbReference>
<organism evidence="7 8">
    <name type="scientific">Myripristis murdjan</name>
    <name type="common">pinecone soldierfish</name>
    <dbReference type="NCBI Taxonomy" id="586833"/>
    <lineage>
        <taxon>Eukaryota</taxon>
        <taxon>Metazoa</taxon>
        <taxon>Chordata</taxon>
        <taxon>Craniata</taxon>
        <taxon>Vertebrata</taxon>
        <taxon>Euteleostomi</taxon>
        <taxon>Actinopterygii</taxon>
        <taxon>Neopterygii</taxon>
        <taxon>Teleostei</taxon>
        <taxon>Neoteleostei</taxon>
        <taxon>Acanthomorphata</taxon>
        <taxon>Holocentriformes</taxon>
        <taxon>Holocentridae</taxon>
        <taxon>Myripristis</taxon>
    </lineage>
</organism>
<protein>
    <recommendedName>
        <fullName evidence="6">VWFD domain-containing protein</fullName>
    </recommendedName>
</protein>
<dbReference type="Gene3D" id="2.10.25.10">
    <property type="entry name" value="Laminin"/>
    <property type="match status" value="1"/>
</dbReference>
<feature type="domain" description="VWFD" evidence="6">
    <location>
        <begin position="1"/>
        <end position="106"/>
    </location>
</feature>
<dbReference type="PANTHER" id="PTHR11339">
    <property type="entry name" value="EXTRACELLULAR MATRIX GLYCOPROTEIN RELATED"/>
    <property type="match status" value="1"/>
</dbReference>
<dbReference type="Pfam" id="PF08742">
    <property type="entry name" value="C8"/>
    <property type="match status" value="1"/>
</dbReference>
<name>A0A667WPB7_9TELE</name>
<evidence type="ECO:0000256" key="2">
    <source>
        <dbReference type="ARBA" id="ARBA00022525"/>
    </source>
</evidence>
<dbReference type="PROSITE" id="PS51233">
    <property type="entry name" value="VWFD"/>
    <property type="match status" value="2"/>
</dbReference>
<evidence type="ECO:0000313" key="7">
    <source>
        <dbReference type="Ensembl" id="ENSMMDP00005003857.1"/>
    </source>
</evidence>
<dbReference type="SMART" id="SM00215">
    <property type="entry name" value="VWC_out"/>
    <property type="match status" value="1"/>
</dbReference>
<reference evidence="7" key="2">
    <citation type="submission" date="2025-08" db="UniProtKB">
        <authorList>
            <consortium name="Ensembl"/>
        </authorList>
    </citation>
    <scope>IDENTIFICATION</scope>
</reference>
<evidence type="ECO:0000256" key="3">
    <source>
        <dbReference type="ARBA" id="ARBA00022737"/>
    </source>
</evidence>
<evidence type="ECO:0000313" key="8">
    <source>
        <dbReference type="Proteomes" id="UP000472263"/>
    </source>
</evidence>
<dbReference type="InterPro" id="IPR001846">
    <property type="entry name" value="VWF_type-D"/>
</dbReference>
<dbReference type="InParanoid" id="A0A667WPB7"/>